<evidence type="ECO:0000313" key="6">
    <source>
        <dbReference type="EMBL" id="UNM97112.1"/>
    </source>
</evidence>
<dbReference type="InterPro" id="IPR050090">
    <property type="entry name" value="Tyrosine_recombinase_XerCD"/>
</dbReference>
<protein>
    <submittedName>
        <fullName evidence="6">Site-specific integrase</fullName>
    </submittedName>
</protein>
<organism evidence="6 7">
    <name type="scientific">Ignatzschineria rhizosphaerae</name>
    <dbReference type="NCBI Taxonomy" id="2923279"/>
    <lineage>
        <taxon>Bacteria</taxon>
        <taxon>Pseudomonadati</taxon>
        <taxon>Pseudomonadota</taxon>
        <taxon>Gammaproteobacteria</taxon>
        <taxon>Cardiobacteriales</taxon>
        <taxon>Ignatzschineriaceae</taxon>
        <taxon>Ignatzschineria</taxon>
    </lineage>
</organism>
<comment type="similarity">
    <text evidence="1">Belongs to the 'phage' integrase family.</text>
</comment>
<evidence type="ECO:0000256" key="1">
    <source>
        <dbReference type="ARBA" id="ARBA00008857"/>
    </source>
</evidence>
<keyword evidence="7" id="KW-1185">Reference proteome</keyword>
<dbReference type="Proteomes" id="UP000829542">
    <property type="component" value="Chromosome"/>
</dbReference>
<dbReference type="PROSITE" id="PS51898">
    <property type="entry name" value="TYR_RECOMBINASE"/>
    <property type="match status" value="1"/>
</dbReference>
<reference evidence="6 7" key="1">
    <citation type="submission" date="2022-03" db="EMBL/GenBank/DDBJ databases">
        <title>Ignatzschineria rhizosphaerae HR5S32.</title>
        <authorList>
            <person name="Sun J.Q."/>
            <person name="Feng J.Y."/>
        </authorList>
    </citation>
    <scope>NUCLEOTIDE SEQUENCE [LARGE SCALE GENOMIC DNA]</scope>
    <source>
        <strain evidence="6 7">HR5S32</strain>
    </source>
</reference>
<name>A0ABY3X6M7_9GAMM</name>
<dbReference type="PANTHER" id="PTHR30349:SF41">
    <property type="entry name" value="INTEGRASE_RECOMBINASE PROTEIN MJ0367-RELATED"/>
    <property type="match status" value="1"/>
</dbReference>
<dbReference type="SUPFAM" id="SSF56349">
    <property type="entry name" value="DNA breaking-rejoining enzymes"/>
    <property type="match status" value="1"/>
</dbReference>
<dbReference type="InterPro" id="IPR002104">
    <property type="entry name" value="Integrase_catalytic"/>
</dbReference>
<keyword evidence="3" id="KW-0238">DNA-binding</keyword>
<dbReference type="EMBL" id="CP093379">
    <property type="protein sequence ID" value="UNM97112.1"/>
    <property type="molecule type" value="Genomic_DNA"/>
</dbReference>
<evidence type="ECO:0000313" key="7">
    <source>
        <dbReference type="Proteomes" id="UP000829542"/>
    </source>
</evidence>
<dbReference type="Gene3D" id="1.10.443.10">
    <property type="entry name" value="Intergrase catalytic core"/>
    <property type="match status" value="1"/>
</dbReference>
<gene>
    <name evidence="6" type="ORF">MMG00_04495</name>
</gene>
<dbReference type="InterPro" id="IPR011010">
    <property type="entry name" value="DNA_brk_join_enz"/>
</dbReference>
<accession>A0ABY3X6M7</accession>
<evidence type="ECO:0000256" key="4">
    <source>
        <dbReference type="ARBA" id="ARBA00023172"/>
    </source>
</evidence>
<sequence>MYINKKIKVQNETGHYLIRKDTQLPLMFPLLYKVFRLRNKSVSTQKVTILAILNWYNYWAFKKHECFDTSFFNSKYDLEIIYPEFDGFLLFLSKSCKKSVKSTSMYLSCLKGFFEYLALRYTSAKYESCNKEVNHNVQFLRIHNRLNTLFQYNETNALSLNKSWNVPLIQIDKDLLDKILNIVKPSSKLTVNPMNPWKTPHIQLRNYIIISLLANYGLRIGELLSLTIHSIKPNLSGNGYSLIVTESNEEDSRFSKPLIKTTDSHRNIFLSPFHYELLSVYLNVVRLQSPTHHSFLFISSGSKRHALSYEQVKKIVSKLSNVTKEFYPELLDMKTFKLTAHTFRHVWATHYLEYLVETERQDLEVAKDNLRSMGGVEYDE</sequence>
<proteinExistence type="inferred from homology"/>
<evidence type="ECO:0000256" key="3">
    <source>
        <dbReference type="ARBA" id="ARBA00023125"/>
    </source>
</evidence>
<evidence type="ECO:0000256" key="2">
    <source>
        <dbReference type="ARBA" id="ARBA00022908"/>
    </source>
</evidence>
<dbReference type="CDD" id="cd00397">
    <property type="entry name" value="DNA_BRE_C"/>
    <property type="match status" value="1"/>
</dbReference>
<feature type="domain" description="Tyr recombinase" evidence="5">
    <location>
        <begin position="166"/>
        <end position="380"/>
    </location>
</feature>
<dbReference type="Pfam" id="PF00589">
    <property type="entry name" value="Phage_integrase"/>
    <property type="match status" value="1"/>
</dbReference>
<dbReference type="RefSeq" id="WP_242151997.1">
    <property type="nucleotide sequence ID" value="NZ_CP093379.1"/>
</dbReference>
<keyword evidence="2" id="KW-0229">DNA integration</keyword>
<keyword evidence="4" id="KW-0233">DNA recombination</keyword>
<dbReference type="PANTHER" id="PTHR30349">
    <property type="entry name" value="PHAGE INTEGRASE-RELATED"/>
    <property type="match status" value="1"/>
</dbReference>
<dbReference type="InterPro" id="IPR013762">
    <property type="entry name" value="Integrase-like_cat_sf"/>
</dbReference>
<evidence type="ECO:0000259" key="5">
    <source>
        <dbReference type="PROSITE" id="PS51898"/>
    </source>
</evidence>